<evidence type="ECO:0000256" key="3">
    <source>
        <dbReference type="ARBA" id="ARBA00022670"/>
    </source>
</evidence>
<keyword evidence="6" id="KW-0862">Zinc</keyword>
<dbReference type="AlphaFoldDB" id="C3YCD9"/>
<name>C3YCD9_BRAFL</name>
<evidence type="ECO:0000256" key="2">
    <source>
        <dbReference type="ARBA" id="ARBA00011182"/>
    </source>
</evidence>
<dbReference type="Gene3D" id="3.30.2010.10">
    <property type="entry name" value="Metalloproteases ('zincins'), catalytic domain"/>
    <property type="match status" value="1"/>
</dbReference>
<dbReference type="Pfam" id="PF01435">
    <property type="entry name" value="Peptidase_M48"/>
    <property type="match status" value="1"/>
</dbReference>
<organism>
    <name type="scientific">Branchiostoma floridae</name>
    <name type="common">Florida lancelet</name>
    <name type="synonym">Amphioxus</name>
    <dbReference type="NCBI Taxonomy" id="7739"/>
    <lineage>
        <taxon>Eukaryota</taxon>
        <taxon>Metazoa</taxon>
        <taxon>Chordata</taxon>
        <taxon>Cephalochordata</taxon>
        <taxon>Leptocardii</taxon>
        <taxon>Amphioxiformes</taxon>
        <taxon>Branchiostomatidae</taxon>
        <taxon>Branchiostoma</taxon>
    </lineage>
</organism>
<feature type="domain" description="Peptidase M48" evidence="11">
    <location>
        <begin position="214"/>
        <end position="385"/>
    </location>
</feature>
<evidence type="ECO:0000256" key="10">
    <source>
        <dbReference type="ARBA" id="ARBA00042978"/>
    </source>
</evidence>
<evidence type="ECO:0000259" key="11">
    <source>
        <dbReference type="Pfam" id="PF01435"/>
    </source>
</evidence>
<keyword evidence="4" id="KW-0479">Metal-binding</keyword>
<sequence>MFNMFVFGRTAGSMFCSVGKQSWPQTAVRQFRFTTNGKLPQNVETSQRRLLQVRRVAGDVRTAVSAGAARCFHTSSRCSAPPLFWLLFKPIAKISAVISGRVFRKWWKVLPKEKRGDIFAGHLRRHYGKYLGTAAVISGTVTVYYFTHLQRTPITNRERFIAFTSDQFSSIADVEYNMHLEQFGEDLVGPDHPGYQLVSNVTNWLVKNNQDIPQVRDITWTVHVVNQPVKNAFVLPHGQIFVFGGMLETVTNPHQLGIILGHEMAHAILGHAAEQVSFLQLVDCLSICVVAAIWAFFPSDWMALLSHWLQNKFAKLLLEMPYSRMLETEADEVGLQLAAKACFDVRESAAFWERMALQDDMDEKLDLDWLSTHPTHDTRAQHLQQLLPQVTHILSLSTHPTHKHKSTAPATAAATGHRVEGVLQMLALEFRRSHSSLPYVEGGPKDWCSPDCQSAHQESTARDYISGSTCPRK</sequence>
<keyword evidence="7" id="KW-0482">Metalloprotease</keyword>
<reference evidence="12" key="1">
    <citation type="journal article" date="2008" name="Nature">
        <title>The amphioxus genome and the evolution of the chordate karyotype.</title>
        <authorList>
            <consortium name="US DOE Joint Genome Institute (JGI-PGF)"/>
            <person name="Putnam N.H."/>
            <person name="Butts T."/>
            <person name="Ferrier D.E.K."/>
            <person name="Furlong R.F."/>
            <person name="Hellsten U."/>
            <person name="Kawashima T."/>
            <person name="Robinson-Rechavi M."/>
            <person name="Shoguchi E."/>
            <person name="Terry A."/>
            <person name="Yu J.-K."/>
            <person name="Benito-Gutierrez E.L."/>
            <person name="Dubchak I."/>
            <person name="Garcia-Fernandez J."/>
            <person name="Gibson-Brown J.J."/>
            <person name="Grigoriev I.V."/>
            <person name="Horton A.C."/>
            <person name="de Jong P.J."/>
            <person name="Jurka J."/>
            <person name="Kapitonov V.V."/>
            <person name="Kohara Y."/>
            <person name="Kuroki Y."/>
            <person name="Lindquist E."/>
            <person name="Lucas S."/>
            <person name="Osoegawa K."/>
            <person name="Pennacchio L.A."/>
            <person name="Salamov A.A."/>
            <person name="Satou Y."/>
            <person name="Sauka-Spengler T."/>
            <person name="Schmutz J."/>
            <person name="Shin-I T."/>
            <person name="Toyoda A."/>
            <person name="Bronner-Fraser M."/>
            <person name="Fujiyama A."/>
            <person name="Holland L.Z."/>
            <person name="Holland P.W.H."/>
            <person name="Satoh N."/>
            <person name="Rokhsar D.S."/>
        </authorList>
    </citation>
    <scope>NUCLEOTIDE SEQUENCE [LARGE SCALE GENOMIC DNA]</scope>
    <source>
        <strain evidence="12">S238N-H82</strain>
        <tissue evidence="12">Testes</tissue>
    </source>
</reference>
<evidence type="ECO:0000256" key="4">
    <source>
        <dbReference type="ARBA" id="ARBA00022723"/>
    </source>
</evidence>
<dbReference type="InParanoid" id="C3YCD9"/>
<keyword evidence="5" id="KW-0378">Hydrolase</keyword>
<evidence type="ECO:0000256" key="5">
    <source>
        <dbReference type="ARBA" id="ARBA00022801"/>
    </source>
</evidence>
<evidence type="ECO:0000256" key="7">
    <source>
        <dbReference type="ARBA" id="ARBA00023049"/>
    </source>
</evidence>
<evidence type="ECO:0000313" key="12">
    <source>
        <dbReference type="EMBL" id="EEN61976.1"/>
    </source>
</evidence>
<comment type="similarity">
    <text evidence="8">Belongs to the peptidase M48 family.</text>
</comment>
<accession>C3YCD9</accession>
<dbReference type="STRING" id="7739.C3YCD9"/>
<dbReference type="CDD" id="cd07331">
    <property type="entry name" value="M48C_Oma1_like"/>
    <property type="match status" value="1"/>
</dbReference>
<comment type="subunit">
    <text evidence="2">Homooligomer.</text>
</comment>
<dbReference type="PANTHER" id="PTHR22726:SF1">
    <property type="entry name" value="METALLOENDOPEPTIDASE OMA1, MITOCHONDRIAL"/>
    <property type="match status" value="1"/>
</dbReference>
<dbReference type="InterPro" id="IPR051156">
    <property type="entry name" value="Mito/Outer_Membr_Metalloprot"/>
</dbReference>
<evidence type="ECO:0000256" key="8">
    <source>
        <dbReference type="ARBA" id="ARBA00038233"/>
    </source>
</evidence>
<dbReference type="eggNOG" id="KOG2661">
    <property type="taxonomic scope" value="Eukaryota"/>
</dbReference>
<proteinExistence type="inferred from homology"/>
<keyword evidence="3" id="KW-0645">Protease</keyword>
<protein>
    <recommendedName>
        <fullName evidence="9">Metalloendopeptidase OMA1, mitochondrial</fullName>
    </recommendedName>
    <alternativeName>
        <fullName evidence="10">Overlapping with the m-AAA protease 1 homolog</fullName>
    </alternativeName>
</protein>
<evidence type="ECO:0000256" key="1">
    <source>
        <dbReference type="ARBA" id="ARBA00001947"/>
    </source>
</evidence>
<dbReference type="InterPro" id="IPR001915">
    <property type="entry name" value="Peptidase_M48"/>
</dbReference>
<evidence type="ECO:0000256" key="9">
    <source>
        <dbReference type="ARBA" id="ARBA00040360"/>
    </source>
</evidence>
<dbReference type="GO" id="GO:0004222">
    <property type="term" value="F:metalloendopeptidase activity"/>
    <property type="evidence" value="ECO:0007669"/>
    <property type="project" value="InterPro"/>
</dbReference>
<dbReference type="GO" id="GO:0006508">
    <property type="term" value="P:proteolysis"/>
    <property type="evidence" value="ECO:0007669"/>
    <property type="project" value="UniProtKB-KW"/>
</dbReference>
<dbReference type="PANTHER" id="PTHR22726">
    <property type="entry name" value="METALLOENDOPEPTIDASE OMA1"/>
    <property type="match status" value="1"/>
</dbReference>
<dbReference type="EMBL" id="GG666501">
    <property type="protein sequence ID" value="EEN61976.1"/>
    <property type="molecule type" value="Genomic_DNA"/>
</dbReference>
<evidence type="ECO:0000256" key="6">
    <source>
        <dbReference type="ARBA" id="ARBA00022833"/>
    </source>
</evidence>
<dbReference type="GO" id="GO:0046872">
    <property type="term" value="F:metal ion binding"/>
    <property type="evidence" value="ECO:0007669"/>
    <property type="project" value="UniProtKB-KW"/>
</dbReference>
<gene>
    <name evidence="12" type="ORF">BRAFLDRAFT_126573</name>
</gene>
<comment type="cofactor">
    <cofactor evidence="1">
        <name>Zn(2+)</name>
        <dbReference type="ChEBI" id="CHEBI:29105"/>
    </cofactor>
</comment>